<dbReference type="PANTHER" id="PTHR43861">
    <property type="entry name" value="TRANS-ACONITATE 2-METHYLTRANSFERASE-RELATED"/>
    <property type="match status" value="1"/>
</dbReference>
<organism evidence="3 4">
    <name type="scientific">Bacteroides luti</name>
    <dbReference type="NCBI Taxonomy" id="1297750"/>
    <lineage>
        <taxon>Bacteria</taxon>
        <taxon>Pseudomonadati</taxon>
        <taxon>Bacteroidota</taxon>
        <taxon>Bacteroidia</taxon>
        <taxon>Bacteroidales</taxon>
        <taxon>Bacteroidaceae</taxon>
        <taxon>Bacteroides</taxon>
    </lineage>
</organism>
<dbReference type="RefSeq" id="WP_083547646.1">
    <property type="nucleotide sequence ID" value="NZ_FQTV01000007.1"/>
</dbReference>
<dbReference type="PANTHER" id="PTHR43861:SF3">
    <property type="entry name" value="PUTATIVE (AFU_ORTHOLOGUE AFUA_2G14390)-RELATED"/>
    <property type="match status" value="1"/>
</dbReference>
<sequence>MNMKINEFDNRAREWDKETIHWERSKAIAERMIAKIPFKPAMKALEFGAGTGILSFMLSDTFAEITLMDNSSEMIKVIQEKIAAYHSTNLKPLLFNLEQEELSNDSFDCIFTQMALHHVVDTELIINRFNKMLNPGGYLVIADLYSEDGSFHGEGFTGHNGFDVKLLKENLEKVGFTNITSEECFVMKKGRADALREYPVFLLVAEKG</sequence>
<evidence type="ECO:0000259" key="2">
    <source>
        <dbReference type="Pfam" id="PF13847"/>
    </source>
</evidence>
<dbReference type="GO" id="GO:0008168">
    <property type="term" value="F:methyltransferase activity"/>
    <property type="evidence" value="ECO:0007669"/>
    <property type="project" value="UniProtKB-KW"/>
</dbReference>
<dbReference type="Proteomes" id="UP000184509">
    <property type="component" value="Unassembled WGS sequence"/>
</dbReference>
<feature type="domain" description="Methyltransferase" evidence="2">
    <location>
        <begin position="39"/>
        <end position="145"/>
    </location>
</feature>
<evidence type="ECO:0000313" key="3">
    <source>
        <dbReference type="EMBL" id="SHF32811.1"/>
    </source>
</evidence>
<accession>A0A1M5ARC8</accession>
<dbReference type="OrthoDB" id="9791837at2"/>
<dbReference type="InterPro" id="IPR029063">
    <property type="entry name" value="SAM-dependent_MTases_sf"/>
</dbReference>
<keyword evidence="4" id="KW-1185">Reference proteome</keyword>
<reference evidence="3 4" key="1">
    <citation type="submission" date="2016-11" db="EMBL/GenBank/DDBJ databases">
        <authorList>
            <person name="Jaros S."/>
            <person name="Januszkiewicz K."/>
            <person name="Wedrychowicz H."/>
        </authorList>
    </citation>
    <scope>NUCLEOTIDE SEQUENCE [LARGE SCALE GENOMIC DNA]</scope>
    <source>
        <strain evidence="3 4">DSM 26991</strain>
    </source>
</reference>
<dbReference type="GO" id="GO:0032259">
    <property type="term" value="P:methylation"/>
    <property type="evidence" value="ECO:0007669"/>
    <property type="project" value="UniProtKB-KW"/>
</dbReference>
<dbReference type="AlphaFoldDB" id="A0A1M5ARC8"/>
<protein>
    <submittedName>
        <fullName evidence="3">Methyltransferase domain-containing protein</fullName>
    </submittedName>
</protein>
<evidence type="ECO:0000313" key="4">
    <source>
        <dbReference type="Proteomes" id="UP000184509"/>
    </source>
</evidence>
<dbReference type="InterPro" id="IPR025714">
    <property type="entry name" value="Methyltranfer_dom"/>
</dbReference>
<dbReference type="SUPFAM" id="SSF53335">
    <property type="entry name" value="S-adenosyl-L-methionine-dependent methyltransferases"/>
    <property type="match status" value="1"/>
</dbReference>
<dbReference type="Pfam" id="PF13847">
    <property type="entry name" value="Methyltransf_31"/>
    <property type="match status" value="1"/>
</dbReference>
<dbReference type="STRING" id="1297750.SAMN05444405_10773"/>
<evidence type="ECO:0000256" key="1">
    <source>
        <dbReference type="ARBA" id="ARBA00022679"/>
    </source>
</evidence>
<gene>
    <name evidence="3" type="ORF">SAMN05444405_10773</name>
</gene>
<keyword evidence="1 3" id="KW-0808">Transferase</keyword>
<dbReference type="EMBL" id="FQTV01000007">
    <property type="protein sequence ID" value="SHF32811.1"/>
    <property type="molecule type" value="Genomic_DNA"/>
</dbReference>
<dbReference type="CDD" id="cd02440">
    <property type="entry name" value="AdoMet_MTases"/>
    <property type="match status" value="1"/>
</dbReference>
<keyword evidence="3" id="KW-0489">Methyltransferase</keyword>
<proteinExistence type="predicted"/>
<dbReference type="Gene3D" id="3.40.50.150">
    <property type="entry name" value="Vaccinia Virus protein VP39"/>
    <property type="match status" value="1"/>
</dbReference>
<name>A0A1M5ARC8_9BACE</name>